<dbReference type="InterPro" id="IPR029044">
    <property type="entry name" value="Nucleotide-diphossugar_trans"/>
</dbReference>
<evidence type="ECO:0008006" key="4">
    <source>
        <dbReference type="Google" id="ProtNLM"/>
    </source>
</evidence>
<feature type="region of interest" description="Disordered" evidence="1">
    <location>
        <begin position="101"/>
        <end position="139"/>
    </location>
</feature>
<dbReference type="Proteomes" id="UP001521222">
    <property type="component" value="Unassembled WGS sequence"/>
</dbReference>
<reference evidence="2 3" key="1">
    <citation type="submission" date="2024-02" db="EMBL/GenBank/DDBJ databases">
        <title>De novo assembly and annotation of 12 fungi associated with fruit tree decline syndrome in Ontario, Canada.</title>
        <authorList>
            <person name="Sulman M."/>
            <person name="Ellouze W."/>
            <person name="Ilyukhin E."/>
        </authorList>
    </citation>
    <scope>NUCLEOTIDE SEQUENCE [LARGE SCALE GENOMIC DNA]</scope>
    <source>
        <strain evidence="2 3">M97-236</strain>
    </source>
</reference>
<feature type="compositionally biased region" description="Polar residues" evidence="1">
    <location>
        <begin position="103"/>
        <end position="121"/>
    </location>
</feature>
<proteinExistence type="predicted"/>
<evidence type="ECO:0000313" key="2">
    <source>
        <dbReference type="EMBL" id="KAL1596135.1"/>
    </source>
</evidence>
<sequence>MLIYQLLHCAETRTNSFIPFVVMVTKEVSEENRQQLRKDGAQVIEVAPVKFDWIKPRQERWAQVMDKLRIFELTQFDKVLLLDTDIVVTKRLDSIFDDPAAQLSHNKQNPNKIYSDESPQPATYIMAGNSGPSQADHPYPSERGNRLNAGFVLLKPSKEMFEHYLSVGATEGKFPGGSPEQDLWNYVHNREGNMPWKQVDPDWTINSPSFNDYQHGIATFHEKYWKKYSGQKMSDVLRKSRWRMEGFFNGYHEI</sequence>
<gene>
    <name evidence="2" type="ORF">SLS59_008126</name>
</gene>
<comment type="caution">
    <text evidence="2">The sequence shown here is derived from an EMBL/GenBank/DDBJ whole genome shotgun (WGS) entry which is preliminary data.</text>
</comment>
<name>A0ABR3QVH3_9PLEO</name>
<evidence type="ECO:0000313" key="3">
    <source>
        <dbReference type="Proteomes" id="UP001521222"/>
    </source>
</evidence>
<evidence type="ECO:0000256" key="1">
    <source>
        <dbReference type="SAM" id="MobiDB-lite"/>
    </source>
</evidence>
<organism evidence="2 3">
    <name type="scientific">Nothophoma quercina</name>
    <dbReference type="NCBI Taxonomy" id="749835"/>
    <lineage>
        <taxon>Eukaryota</taxon>
        <taxon>Fungi</taxon>
        <taxon>Dikarya</taxon>
        <taxon>Ascomycota</taxon>
        <taxon>Pezizomycotina</taxon>
        <taxon>Dothideomycetes</taxon>
        <taxon>Pleosporomycetidae</taxon>
        <taxon>Pleosporales</taxon>
        <taxon>Pleosporineae</taxon>
        <taxon>Didymellaceae</taxon>
        <taxon>Nothophoma</taxon>
    </lineage>
</organism>
<dbReference type="SUPFAM" id="SSF53448">
    <property type="entry name" value="Nucleotide-diphospho-sugar transferases"/>
    <property type="match status" value="1"/>
</dbReference>
<protein>
    <recommendedName>
        <fullName evidence="4">Glycosyltransferase family 8 protein</fullName>
    </recommendedName>
</protein>
<accession>A0ABR3QVH3</accession>
<dbReference type="PANTHER" id="PTHR11183">
    <property type="entry name" value="GLYCOGENIN SUBFAMILY MEMBER"/>
    <property type="match status" value="1"/>
</dbReference>
<dbReference type="EMBL" id="JAKIXB020000030">
    <property type="protein sequence ID" value="KAL1596135.1"/>
    <property type="molecule type" value="Genomic_DNA"/>
</dbReference>
<dbReference type="Gene3D" id="3.90.550.10">
    <property type="entry name" value="Spore Coat Polysaccharide Biosynthesis Protein SpsA, Chain A"/>
    <property type="match status" value="1"/>
</dbReference>
<dbReference type="InterPro" id="IPR050587">
    <property type="entry name" value="GNT1/Glycosyltrans_8"/>
</dbReference>
<keyword evidence="3" id="KW-1185">Reference proteome</keyword>